<name>A0A9R1CXF4_9BACT</name>
<dbReference type="InterPro" id="IPR016047">
    <property type="entry name" value="M23ase_b-sheet_dom"/>
</dbReference>
<dbReference type="RefSeq" id="WP_223928763.1">
    <property type="nucleotide sequence ID" value="NZ_BPTU01000001.1"/>
</dbReference>
<evidence type="ECO:0000313" key="4">
    <source>
        <dbReference type="Proteomes" id="UP000825483"/>
    </source>
</evidence>
<feature type="domain" description="M23ase beta-sheet core" evidence="2">
    <location>
        <begin position="76"/>
        <end position="166"/>
    </location>
</feature>
<dbReference type="SUPFAM" id="SSF51261">
    <property type="entry name" value="Duplicated hybrid motif"/>
    <property type="match status" value="2"/>
</dbReference>
<dbReference type="PANTHER" id="PTHR21666:SF270">
    <property type="entry name" value="MUREIN HYDROLASE ACTIVATOR ENVC"/>
    <property type="match status" value="1"/>
</dbReference>
<dbReference type="InterPro" id="IPR050570">
    <property type="entry name" value="Cell_wall_metabolism_enzyme"/>
</dbReference>
<dbReference type="Gene3D" id="2.70.70.10">
    <property type="entry name" value="Glucose Permease (Domain IIA)"/>
    <property type="match status" value="2"/>
</dbReference>
<dbReference type="PANTHER" id="PTHR21666">
    <property type="entry name" value="PEPTIDASE-RELATED"/>
    <property type="match status" value="1"/>
</dbReference>
<comment type="caution">
    <text evidence="3">The sequence shown here is derived from an EMBL/GenBank/DDBJ whole genome shotgun (WGS) entry which is preliminary data.</text>
</comment>
<organism evidence="3 4">
    <name type="scientific">Prevotella lacticifex</name>
    <dbReference type="NCBI Taxonomy" id="2854755"/>
    <lineage>
        <taxon>Bacteria</taxon>
        <taxon>Pseudomonadati</taxon>
        <taxon>Bacteroidota</taxon>
        <taxon>Bacteroidia</taxon>
        <taxon>Bacteroidales</taxon>
        <taxon>Prevotellaceae</taxon>
        <taxon>Prevotella</taxon>
    </lineage>
</organism>
<protein>
    <recommendedName>
        <fullName evidence="2">M23ase beta-sheet core domain-containing protein</fullName>
    </recommendedName>
</protein>
<dbReference type="Pfam" id="PF01551">
    <property type="entry name" value="Peptidase_M23"/>
    <property type="match status" value="2"/>
</dbReference>
<evidence type="ECO:0000259" key="2">
    <source>
        <dbReference type="Pfam" id="PF01551"/>
    </source>
</evidence>
<dbReference type="InterPro" id="IPR011055">
    <property type="entry name" value="Dup_hybrid_motif"/>
</dbReference>
<sequence>MKLIPHYILLVSALFLATFDMAAQTAFSAVEQQQISVKTPGLFDKSDKFEIDFKALPSTAYSFPLPVGKAKLMANQALEISTQPGDIVLSMFPGTVRMSRRLAQYGNVVVVRHDNGLETVYAHNDQNLVKVGQRVAAGQKVAIVGRDGGRTYCLFALLVDGRWINPTTIIDIASHRLRPQTVEFRKEKNYVNVAVVDSKKKIRSLDPDDAVTGLLADNKTFQLDLKGIESEHWSYPLAGAHVISPYGGRGKRPHSGVDIKTRPNDKVLAAFDGVVVQSGPYFGYGNYIVIKHAYGFSTCYSHQSRNYVRVGQKVKAGQVIGLTGRTGRATTEHLHFEVRFNGRTLNPNIIFDHVNHKLKASVLTIGKNGLVR</sequence>
<dbReference type="AlphaFoldDB" id="A0A9R1CXF4"/>
<feature type="chain" id="PRO_5040423899" description="M23ase beta-sheet core domain-containing protein" evidence="1">
    <location>
        <begin position="23"/>
        <end position="372"/>
    </location>
</feature>
<dbReference type="GeneID" id="72466567"/>
<dbReference type="CDD" id="cd12797">
    <property type="entry name" value="M23_peptidase"/>
    <property type="match status" value="2"/>
</dbReference>
<feature type="signal peptide" evidence="1">
    <location>
        <begin position="1"/>
        <end position="22"/>
    </location>
</feature>
<dbReference type="EMBL" id="BPUB01000002">
    <property type="protein sequence ID" value="GJG59391.1"/>
    <property type="molecule type" value="Genomic_DNA"/>
</dbReference>
<dbReference type="GO" id="GO:0004222">
    <property type="term" value="F:metalloendopeptidase activity"/>
    <property type="evidence" value="ECO:0007669"/>
    <property type="project" value="TreeGrafter"/>
</dbReference>
<accession>A0A9R1CXF4</accession>
<evidence type="ECO:0000313" key="3">
    <source>
        <dbReference type="EMBL" id="GJG59391.1"/>
    </source>
</evidence>
<feature type="domain" description="M23ase beta-sheet core" evidence="2">
    <location>
        <begin position="253"/>
        <end position="347"/>
    </location>
</feature>
<gene>
    <name evidence="3" type="ORF">PRLR5076_22420</name>
</gene>
<dbReference type="Proteomes" id="UP000825483">
    <property type="component" value="Unassembled WGS sequence"/>
</dbReference>
<evidence type="ECO:0000256" key="1">
    <source>
        <dbReference type="SAM" id="SignalP"/>
    </source>
</evidence>
<reference evidence="3" key="1">
    <citation type="journal article" date="2022" name="Int. J. Syst. Evol. Microbiol.">
        <title>Prevotella lacticifex sp. nov., isolated from the rumen of cows.</title>
        <authorList>
            <person name="Shinkai T."/>
            <person name="Ikeyama N."/>
            <person name="Kumagai M."/>
            <person name="Ohmori H."/>
            <person name="Sakamoto M."/>
            <person name="Ohkuma M."/>
            <person name="Mitsumori M."/>
        </authorList>
    </citation>
    <scope>NUCLEOTIDE SEQUENCE</scope>
    <source>
        <strain evidence="3">R5076</strain>
    </source>
</reference>
<keyword evidence="1" id="KW-0732">Signal</keyword>
<keyword evidence="4" id="KW-1185">Reference proteome</keyword>
<proteinExistence type="predicted"/>